<dbReference type="InParanoid" id="D8LI05"/>
<evidence type="ECO:0000313" key="3">
    <source>
        <dbReference type="Proteomes" id="UP000002630"/>
    </source>
</evidence>
<evidence type="ECO:0000313" key="2">
    <source>
        <dbReference type="EMBL" id="CBN74436.1"/>
    </source>
</evidence>
<name>D8LI05_ECTSI</name>
<organism evidence="2 3">
    <name type="scientific">Ectocarpus siliculosus</name>
    <name type="common">Brown alga</name>
    <name type="synonym">Conferva siliculosa</name>
    <dbReference type="NCBI Taxonomy" id="2880"/>
    <lineage>
        <taxon>Eukaryota</taxon>
        <taxon>Sar</taxon>
        <taxon>Stramenopiles</taxon>
        <taxon>Ochrophyta</taxon>
        <taxon>PX clade</taxon>
        <taxon>Phaeophyceae</taxon>
        <taxon>Ectocarpales</taxon>
        <taxon>Ectocarpaceae</taxon>
        <taxon>Ectocarpus</taxon>
    </lineage>
</organism>
<sequence>MPGHDEEHKGAGRHEHGGKGEEEHHGRPGHKHEGEAPGGKGPGRTGGRRGHKAKRRPDDDEDTDDEDSEDEDDDAGDEEEEKCPGLQRAGRVAAKAWKKRTGAQGRIRDMTPAQKKEVREVVKKARVAFRDAHGLAHA</sequence>
<feature type="compositionally biased region" description="Gly residues" evidence="1">
    <location>
        <begin position="36"/>
        <end position="45"/>
    </location>
</feature>
<accession>D8LI05</accession>
<keyword evidence="3" id="KW-1185">Reference proteome</keyword>
<evidence type="ECO:0000256" key="1">
    <source>
        <dbReference type="SAM" id="MobiDB-lite"/>
    </source>
</evidence>
<dbReference type="EMBL" id="FN649738">
    <property type="protein sequence ID" value="CBN74436.1"/>
    <property type="molecule type" value="Genomic_DNA"/>
</dbReference>
<feature type="compositionally biased region" description="Acidic residues" evidence="1">
    <location>
        <begin position="59"/>
        <end position="81"/>
    </location>
</feature>
<proteinExistence type="predicted"/>
<dbReference type="Proteomes" id="UP000002630">
    <property type="component" value="Linkage Group LG13"/>
</dbReference>
<dbReference type="EMBL" id="FN648376">
    <property type="protein sequence ID" value="CBN74436.1"/>
    <property type="molecule type" value="Genomic_DNA"/>
</dbReference>
<dbReference type="AlphaFoldDB" id="D8LI05"/>
<gene>
    <name evidence="2" type="ORF">Esi_0020_0175</name>
</gene>
<feature type="compositionally biased region" description="Basic and acidic residues" evidence="1">
    <location>
        <begin position="106"/>
        <end position="118"/>
    </location>
</feature>
<feature type="region of interest" description="Disordered" evidence="1">
    <location>
        <begin position="1"/>
        <end position="118"/>
    </location>
</feature>
<feature type="compositionally biased region" description="Basic and acidic residues" evidence="1">
    <location>
        <begin position="1"/>
        <end position="35"/>
    </location>
</feature>
<reference evidence="2 3" key="1">
    <citation type="journal article" date="2010" name="Nature">
        <title>The Ectocarpus genome and the independent evolution of multicellularity in brown algae.</title>
        <authorList>
            <person name="Cock J.M."/>
            <person name="Sterck L."/>
            <person name="Rouze P."/>
            <person name="Scornet D."/>
            <person name="Allen A.E."/>
            <person name="Amoutzias G."/>
            <person name="Anthouard V."/>
            <person name="Artiguenave F."/>
            <person name="Aury J.M."/>
            <person name="Badger J.H."/>
            <person name="Beszteri B."/>
            <person name="Billiau K."/>
            <person name="Bonnet E."/>
            <person name="Bothwell J.H."/>
            <person name="Bowler C."/>
            <person name="Boyen C."/>
            <person name="Brownlee C."/>
            <person name="Carrano C.J."/>
            <person name="Charrier B."/>
            <person name="Cho G.Y."/>
            <person name="Coelho S.M."/>
            <person name="Collen J."/>
            <person name="Corre E."/>
            <person name="Da Silva C."/>
            <person name="Delage L."/>
            <person name="Delaroque N."/>
            <person name="Dittami S.M."/>
            <person name="Doulbeau S."/>
            <person name="Elias M."/>
            <person name="Farnham G."/>
            <person name="Gachon C.M."/>
            <person name="Gschloessl B."/>
            <person name="Heesch S."/>
            <person name="Jabbari K."/>
            <person name="Jubin C."/>
            <person name="Kawai H."/>
            <person name="Kimura K."/>
            <person name="Kloareg B."/>
            <person name="Kupper F.C."/>
            <person name="Lang D."/>
            <person name="Le Bail A."/>
            <person name="Leblanc C."/>
            <person name="Lerouge P."/>
            <person name="Lohr M."/>
            <person name="Lopez P.J."/>
            <person name="Martens C."/>
            <person name="Maumus F."/>
            <person name="Michel G."/>
            <person name="Miranda-Saavedra D."/>
            <person name="Morales J."/>
            <person name="Moreau H."/>
            <person name="Motomura T."/>
            <person name="Nagasato C."/>
            <person name="Napoli C.A."/>
            <person name="Nelson D.R."/>
            <person name="Nyvall-Collen P."/>
            <person name="Peters A.F."/>
            <person name="Pommier C."/>
            <person name="Potin P."/>
            <person name="Poulain J."/>
            <person name="Quesneville H."/>
            <person name="Read B."/>
            <person name="Rensing S.A."/>
            <person name="Ritter A."/>
            <person name="Rousvoal S."/>
            <person name="Samanta M."/>
            <person name="Samson G."/>
            <person name="Schroeder D.C."/>
            <person name="Segurens B."/>
            <person name="Strittmatter M."/>
            <person name="Tonon T."/>
            <person name="Tregear J.W."/>
            <person name="Valentin K."/>
            <person name="von Dassow P."/>
            <person name="Yamagishi T."/>
            <person name="Van de Peer Y."/>
            <person name="Wincker P."/>
        </authorList>
    </citation>
    <scope>NUCLEOTIDE SEQUENCE [LARGE SCALE GENOMIC DNA]</scope>
    <source>
        <strain evidence="3">Ec32 / CCAP1310/4</strain>
    </source>
</reference>
<protein>
    <submittedName>
        <fullName evidence="2">Uncharacterized protein</fullName>
    </submittedName>
</protein>
<feature type="compositionally biased region" description="Basic residues" evidence="1">
    <location>
        <begin position="46"/>
        <end position="55"/>
    </location>
</feature>